<keyword evidence="3" id="KW-1185">Reference proteome</keyword>
<feature type="domain" description="Knr4/Smi1-like" evidence="1">
    <location>
        <begin position="9"/>
        <end position="147"/>
    </location>
</feature>
<dbReference type="AlphaFoldDB" id="A0A1Y2BCW6"/>
<sequence length="154" mass="17893">MILKECGKKLNISSIQEIENVLNVQFPKDYVNFMLEHNGGRPIEHYSLSFKETDPETHQLMDNSFDIHSFNTLEDMPLFYENLVSSEVIPKNYYSIADDSCGNEILLCLDGSLHHQQIFFGNHELYHSDESWVLTKIANSFNEFLSLLENTKKQ</sequence>
<accession>A0A1Y2BCW6</accession>
<evidence type="ECO:0000313" key="3">
    <source>
        <dbReference type="Proteomes" id="UP000193920"/>
    </source>
</evidence>
<dbReference type="Pfam" id="PF09346">
    <property type="entry name" value="SMI1_KNR4"/>
    <property type="match status" value="1"/>
</dbReference>
<evidence type="ECO:0000259" key="1">
    <source>
        <dbReference type="SMART" id="SM00860"/>
    </source>
</evidence>
<dbReference type="Proteomes" id="UP000193920">
    <property type="component" value="Unassembled WGS sequence"/>
</dbReference>
<dbReference type="InterPro" id="IPR018958">
    <property type="entry name" value="Knr4/Smi1-like_dom"/>
</dbReference>
<dbReference type="EMBL" id="MCOG01000163">
    <property type="protein sequence ID" value="ORY32682.1"/>
    <property type="molecule type" value="Genomic_DNA"/>
</dbReference>
<dbReference type="Gene3D" id="3.40.1580.10">
    <property type="entry name" value="SMI1/KNR4-like"/>
    <property type="match status" value="1"/>
</dbReference>
<evidence type="ECO:0000313" key="2">
    <source>
        <dbReference type="EMBL" id="ORY32682.1"/>
    </source>
</evidence>
<dbReference type="InterPro" id="IPR037883">
    <property type="entry name" value="Knr4/Smi1-like_sf"/>
</dbReference>
<comment type="caution">
    <text evidence="2">The sequence shown here is derived from an EMBL/GenBank/DDBJ whole genome shotgun (WGS) entry which is preliminary data.</text>
</comment>
<dbReference type="SMART" id="SM00860">
    <property type="entry name" value="SMI1_KNR4"/>
    <property type="match status" value="1"/>
</dbReference>
<dbReference type="OrthoDB" id="2129974at2759"/>
<proteinExistence type="predicted"/>
<dbReference type="SUPFAM" id="SSF160631">
    <property type="entry name" value="SMI1/KNR4-like"/>
    <property type="match status" value="1"/>
</dbReference>
<organism evidence="2 3">
    <name type="scientific">Neocallimastix californiae</name>
    <dbReference type="NCBI Taxonomy" id="1754190"/>
    <lineage>
        <taxon>Eukaryota</taxon>
        <taxon>Fungi</taxon>
        <taxon>Fungi incertae sedis</taxon>
        <taxon>Chytridiomycota</taxon>
        <taxon>Chytridiomycota incertae sedis</taxon>
        <taxon>Neocallimastigomycetes</taxon>
        <taxon>Neocallimastigales</taxon>
        <taxon>Neocallimastigaceae</taxon>
        <taxon>Neocallimastix</taxon>
    </lineage>
</organism>
<gene>
    <name evidence="2" type="ORF">LY90DRAFT_626522</name>
</gene>
<reference evidence="2 3" key="1">
    <citation type="submission" date="2016-08" db="EMBL/GenBank/DDBJ databases">
        <title>A Parts List for Fungal Cellulosomes Revealed by Comparative Genomics.</title>
        <authorList>
            <consortium name="DOE Joint Genome Institute"/>
            <person name="Haitjema C.H."/>
            <person name="Gilmore S.P."/>
            <person name="Henske J.K."/>
            <person name="Solomon K.V."/>
            <person name="De Groot R."/>
            <person name="Kuo A."/>
            <person name="Mondo S.J."/>
            <person name="Salamov A.A."/>
            <person name="Labutti K."/>
            <person name="Zhao Z."/>
            <person name="Chiniquy J."/>
            <person name="Barry K."/>
            <person name="Brewer H.M."/>
            <person name="Purvine S.O."/>
            <person name="Wright A.T."/>
            <person name="Boxma B."/>
            <person name="Van Alen T."/>
            <person name="Hackstein J.H."/>
            <person name="Baker S.E."/>
            <person name="Grigoriev I.V."/>
            <person name="O'Malley M.A."/>
        </authorList>
    </citation>
    <scope>NUCLEOTIDE SEQUENCE [LARGE SCALE GENOMIC DNA]</scope>
    <source>
        <strain evidence="2 3">G1</strain>
    </source>
</reference>
<name>A0A1Y2BCW6_9FUNG</name>
<protein>
    <recommendedName>
        <fullName evidence="1">Knr4/Smi1-like domain-containing protein</fullName>
    </recommendedName>
</protein>